<evidence type="ECO:0000313" key="3">
    <source>
        <dbReference type="Proteomes" id="UP000247932"/>
    </source>
</evidence>
<feature type="region of interest" description="Disordered" evidence="1">
    <location>
        <begin position="43"/>
        <end position="78"/>
    </location>
</feature>
<reference evidence="2 3" key="1">
    <citation type="submission" date="2018-05" db="EMBL/GenBank/DDBJ databases">
        <title>Reference genomes for bee gut microbiota database.</title>
        <authorList>
            <person name="Ellegaard K.M."/>
        </authorList>
    </citation>
    <scope>NUCLEOTIDE SEQUENCE [LARGE SCALE GENOMIC DNA]</scope>
    <source>
        <strain evidence="2 3">ESL0182</strain>
    </source>
</reference>
<accession>A0A2V4E629</accession>
<evidence type="ECO:0000313" key="2">
    <source>
        <dbReference type="EMBL" id="PXZ06561.1"/>
    </source>
</evidence>
<feature type="compositionally biased region" description="Polar residues" evidence="1">
    <location>
        <begin position="17"/>
        <end position="27"/>
    </location>
</feature>
<dbReference type="Proteomes" id="UP000247932">
    <property type="component" value="Unassembled WGS sequence"/>
</dbReference>
<gene>
    <name evidence="2" type="ORF">DKK70_09910</name>
</gene>
<dbReference type="AlphaFoldDB" id="A0A2V4E629"/>
<evidence type="ECO:0000256" key="1">
    <source>
        <dbReference type="SAM" id="MobiDB-lite"/>
    </source>
</evidence>
<proteinExistence type="predicted"/>
<sequence length="100" mass="10903">MSSRLPEGSRTGVYGPSNGTLVKTNPETGDIIQIRTYDSNGNPVKDIDFGHDHGFGDPHAHDWDYPSDKAPNKVRSDGRVIDSDDLSLIDDAKNGKFTCV</sequence>
<name>A0A2V4E629_9GAMM</name>
<dbReference type="OrthoDB" id="5194739at2"/>
<dbReference type="EMBL" id="QGLR01000012">
    <property type="protein sequence ID" value="PXZ06561.1"/>
    <property type="molecule type" value="Genomic_DNA"/>
</dbReference>
<organism evidence="2 3">
    <name type="scientific">Gilliamella apicola</name>
    <dbReference type="NCBI Taxonomy" id="1196095"/>
    <lineage>
        <taxon>Bacteria</taxon>
        <taxon>Pseudomonadati</taxon>
        <taxon>Pseudomonadota</taxon>
        <taxon>Gammaproteobacteria</taxon>
        <taxon>Orbales</taxon>
        <taxon>Orbaceae</taxon>
        <taxon>Gilliamella</taxon>
    </lineage>
</organism>
<feature type="compositionally biased region" description="Basic and acidic residues" evidence="1">
    <location>
        <begin position="45"/>
        <end position="78"/>
    </location>
</feature>
<dbReference type="RefSeq" id="WP_110434107.1">
    <property type="nucleotide sequence ID" value="NZ_QGLR01000012.1"/>
</dbReference>
<feature type="region of interest" description="Disordered" evidence="1">
    <location>
        <begin position="1"/>
        <end position="27"/>
    </location>
</feature>
<protein>
    <submittedName>
        <fullName evidence="2">Uncharacterized protein</fullName>
    </submittedName>
</protein>
<keyword evidence="3" id="KW-1185">Reference proteome</keyword>
<comment type="caution">
    <text evidence="2">The sequence shown here is derived from an EMBL/GenBank/DDBJ whole genome shotgun (WGS) entry which is preliminary data.</text>
</comment>